<protein>
    <recommendedName>
        <fullName evidence="2">proton-translocating NAD(P)(+) transhydrogenase</fullName>
        <ecNumber evidence="2">7.1.1.1</ecNumber>
    </recommendedName>
</protein>
<evidence type="ECO:0000313" key="12">
    <source>
        <dbReference type="EMBL" id="UNY98276.1"/>
    </source>
</evidence>
<dbReference type="PANTHER" id="PTHR44758:SF1">
    <property type="entry name" value="NAD(P) TRANSHYDROGENASE SUBUNIT BETA"/>
    <property type="match status" value="1"/>
</dbReference>
<keyword evidence="5" id="KW-1278">Translocase</keyword>
<dbReference type="PANTHER" id="PTHR44758">
    <property type="entry name" value="NAD(P) TRANSHYDROGENASE SUBUNIT BETA"/>
    <property type="match status" value="1"/>
</dbReference>
<feature type="transmembrane region" description="Helical" evidence="10">
    <location>
        <begin position="30"/>
        <end position="48"/>
    </location>
</feature>
<accession>A0ABY3YKT1</accession>
<feature type="transmembrane region" description="Helical" evidence="10">
    <location>
        <begin position="93"/>
        <end position="116"/>
    </location>
</feature>
<feature type="transmembrane region" description="Helical" evidence="10">
    <location>
        <begin position="209"/>
        <end position="226"/>
    </location>
</feature>
<feature type="transmembrane region" description="Helical" evidence="10">
    <location>
        <begin position="128"/>
        <end position="149"/>
    </location>
</feature>
<sequence length="434" mass="46399">MKLIAGAGMTLAIIGTIILVLNQSSKITNVVFLVSALSVGTIIGRYLAYKVEMTGIPQLVSLFNAFGGMSAVIISLTEATISFGTPIKLLNELVLTSGAVLGAVSFSGSLIAYLKLSGVKSIKNFKVVKGLTVIVLVAIMLVSAFYFIIPDVHVPFTYFLIMVSFLSLCYGVVFSVPIGGADMPVLVSFLNAITGVATALAGIAFNSPIMMVGGILVGATGVFLTLEMCNAMNRSLKTVFAGNLTKKGTVNKDNAEVIDVQFSSPVELASILAFSKKVGIIPGYGMAVAQAQQVCYELQKRLMTRDVEVNYIIHPVAGRMPGHMNVLLAEANVDYQYIKDMDEVNDTMNTFDLVLVIGANDVVNPSAEEDKDCSIYGMPIIKAYQARQVIVLKRSMSAGYSGENNPLFGRQNCKLLLGDAKDSLANTLIELKKI</sequence>
<evidence type="ECO:0000256" key="2">
    <source>
        <dbReference type="ARBA" id="ARBA00012943"/>
    </source>
</evidence>
<keyword evidence="6 10" id="KW-1133">Transmembrane helix</keyword>
<evidence type="ECO:0000256" key="10">
    <source>
        <dbReference type="SAM" id="Phobius"/>
    </source>
</evidence>
<name>A0ABY3YKT1_9FLAO</name>
<gene>
    <name evidence="12" type="ORF">MQE36_14435</name>
</gene>
<feature type="transmembrane region" description="Helical" evidence="10">
    <location>
        <begin position="185"/>
        <end position="203"/>
    </location>
</feature>
<dbReference type="RefSeq" id="WP_242936683.1">
    <property type="nucleotide sequence ID" value="NZ_CP094326.1"/>
</dbReference>
<evidence type="ECO:0000256" key="7">
    <source>
        <dbReference type="ARBA" id="ARBA00023027"/>
    </source>
</evidence>
<feature type="transmembrane region" description="Helical" evidence="10">
    <location>
        <begin position="60"/>
        <end position="81"/>
    </location>
</feature>
<dbReference type="InterPro" id="IPR029035">
    <property type="entry name" value="DHS-like_NAD/FAD-binding_dom"/>
</dbReference>
<evidence type="ECO:0000256" key="5">
    <source>
        <dbReference type="ARBA" id="ARBA00022967"/>
    </source>
</evidence>
<dbReference type="Gene3D" id="3.40.50.1220">
    <property type="entry name" value="TPP-binding domain"/>
    <property type="match status" value="1"/>
</dbReference>
<comment type="subcellular location">
    <subcellularLocation>
        <location evidence="1">Membrane</location>
        <topology evidence="1">Multi-pass membrane protein</topology>
    </subcellularLocation>
</comment>
<dbReference type="Proteomes" id="UP000829476">
    <property type="component" value="Chromosome"/>
</dbReference>
<evidence type="ECO:0000256" key="3">
    <source>
        <dbReference type="ARBA" id="ARBA00022692"/>
    </source>
</evidence>
<dbReference type="Pfam" id="PF02233">
    <property type="entry name" value="PNTB"/>
    <property type="match status" value="1"/>
</dbReference>
<comment type="catalytic activity">
    <reaction evidence="9">
        <text>NAD(+) + NADPH + H(+)(in) = NADH + NADP(+) + H(+)(out)</text>
        <dbReference type="Rhea" id="RHEA:47992"/>
        <dbReference type="ChEBI" id="CHEBI:15378"/>
        <dbReference type="ChEBI" id="CHEBI:57540"/>
        <dbReference type="ChEBI" id="CHEBI:57783"/>
        <dbReference type="ChEBI" id="CHEBI:57945"/>
        <dbReference type="ChEBI" id="CHEBI:58349"/>
        <dbReference type="EC" id="7.1.1.1"/>
    </reaction>
</comment>
<keyword evidence="7" id="KW-0520">NAD</keyword>
<evidence type="ECO:0000256" key="6">
    <source>
        <dbReference type="ARBA" id="ARBA00022989"/>
    </source>
</evidence>
<evidence type="ECO:0000259" key="11">
    <source>
        <dbReference type="Pfam" id="PF02233"/>
    </source>
</evidence>
<evidence type="ECO:0000256" key="4">
    <source>
        <dbReference type="ARBA" id="ARBA00022857"/>
    </source>
</evidence>
<evidence type="ECO:0000256" key="8">
    <source>
        <dbReference type="ARBA" id="ARBA00023136"/>
    </source>
</evidence>
<feature type="transmembrane region" description="Helical" evidence="10">
    <location>
        <begin position="155"/>
        <end position="173"/>
    </location>
</feature>
<reference evidence="12 13" key="1">
    <citation type="journal article" date="2018" name="Int. J. Syst. Evol. Microbiol.">
        <title>Zhouia spongiae sp. nov., isolated from a marine sponge.</title>
        <authorList>
            <person name="Zhuang L."/>
            <person name="Lin B."/>
            <person name="Qin F."/>
            <person name="Luo L."/>
        </authorList>
    </citation>
    <scope>NUCLEOTIDE SEQUENCE [LARGE SCALE GENOMIC DNA]</scope>
    <source>
        <strain evidence="12 13">HN-Y44</strain>
    </source>
</reference>
<dbReference type="SUPFAM" id="SSF52467">
    <property type="entry name" value="DHS-like NAD/FAD-binding domain"/>
    <property type="match status" value="1"/>
</dbReference>
<dbReference type="EMBL" id="CP094326">
    <property type="protein sequence ID" value="UNY98276.1"/>
    <property type="molecule type" value="Genomic_DNA"/>
</dbReference>
<keyword evidence="8 10" id="KW-0472">Membrane</keyword>
<feature type="domain" description="NADP transhydrogenase beta-like" evidence="11">
    <location>
        <begin position="3"/>
        <end position="426"/>
    </location>
</feature>
<dbReference type="EC" id="7.1.1.1" evidence="2"/>
<evidence type="ECO:0000313" key="13">
    <source>
        <dbReference type="Proteomes" id="UP000829476"/>
    </source>
</evidence>
<evidence type="ECO:0000256" key="9">
    <source>
        <dbReference type="ARBA" id="ARBA00048202"/>
    </source>
</evidence>
<feature type="transmembrane region" description="Helical" evidence="10">
    <location>
        <begin position="7"/>
        <end position="24"/>
    </location>
</feature>
<keyword evidence="3 10" id="KW-0812">Transmembrane</keyword>
<proteinExistence type="predicted"/>
<evidence type="ECO:0000256" key="1">
    <source>
        <dbReference type="ARBA" id="ARBA00004141"/>
    </source>
</evidence>
<organism evidence="12 13">
    <name type="scientific">Zhouia spongiae</name>
    <dbReference type="NCBI Taxonomy" id="2202721"/>
    <lineage>
        <taxon>Bacteria</taxon>
        <taxon>Pseudomonadati</taxon>
        <taxon>Bacteroidota</taxon>
        <taxon>Flavobacteriia</taxon>
        <taxon>Flavobacteriales</taxon>
        <taxon>Flavobacteriaceae</taxon>
        <taxon>Zhouia</taxon>
    </lineage>
</organism>
<keyword evidence="13" id="KW-1185">Reference proteome</keyword>
<keyword evidence="4" id="KW-0521">NADP</keyword>
<dbReference type="InterPro" id="IPR034300">
    <property type="entry name" value="PNTB-like"/>
</dbReference>